<protein>
    <submittedName>
        <fullName evidence="2">Unannotated protein</fullName>
    </submittedName>
</protein>
<feature type="coiled-coil region" evidence="1">
    <location>
        <begin position="29"/>
        <end position="63"/>
    </location>
</feature>
<dbReference type="AlphaFoldDB" id="A0A6J7FE92"/>
<evidence type="ECO:0000313" key="2">
    <source>
        <dbReference type="EMBL" id="CAB4893706.1"/>
    </source>
</evidence>
<evidence type="ECO:0000256" key="1">
    <source>
        <dbReference type="SAM" id="Coils"/>
    </source>
</evidence>
<dbReference type="InterPro" id="IPR007793">
    <property type="entry name" value="DivIVA_fam"/>
</dbReference>
<gene>
    <name evidence="2" type="ORF">UFOPK3376_03028</name>
</gene>
<organism evidence="2">
    <name type="scientific">freshwater metagenome</name>
    <dbReference type="NCBI Taxonomy" id="449393"/>
    <lineage>
        <taxon>unclassified sequences</taxon>
        <taxon>metagenomes</taxon>
        <taxon>ecological metagenomes</taxon>
    </lineage>
</organism>
<reference evidence="2" key="1">
    <citation type="submission" date="2020-05" db="EMBL/GenBank/DDBJ databases">
        <authorList>
            <person name="Chiriac C."/>
            <person name="Salcher M."/>
            <person name="Ghai R."/>
            <person name="Kavagutti S V."/>
        </authorList>
    </citation>
    <scope>NUCLEOTIDE SEQUENCE</scope>
</reference>
<dbReference type="Gene3D" id="6.10.250.660">
    <property type="match status" value="1"/>
</dbReference>
<accession>A0A6J7FE92</accession>
<name>A0A6J7FE92_9ZZZZ</name>
<keyword evidence="1" id="KW-0175">Coiled coil</keyword>
<proteinExistence type="predicted"/>
<dbReference type="EMBL" id="CAFBLP010000128">
    <property type="protein sequence ID" value="CAB4893706.1"/>
    <property type="molecule type" value="Genomic_DNA"/>
</dbReference>
<sequence>MELSPQSVSSTTFRIVKKGYDPEQVKSYLADLASSIEVTQNQASAMEARARAAISRLQELSAQAPPAEAAPVVTGPVVTGEAENISRTLLLAQRAADAAIADATAEAEGIVAKATAHSQSLLEGTQEIVNRLVEESSAEARRAGEAQRVQVESEVQALLARREFLLADVEQLDQHIVTQRERLRDVASELSNIVAKVPGGLADLRRPLMSAVEAAAPVAVAAPEPEPVADAPDGHGAIAELEVGEDATVPMVRTEHSDQLVPFTSAAPVVLTPMVERAVDTIWTGRPSDEAPWTPVAEPNLLDGLDAITEEVPAVRQERPNDVTIRGEELA</sequence>
<dbReference type="PANTHER" id="PTHR35794:SF2">
    <property type="entry name" value="CELL DIVISION PROTEIN DIVIVA"/>
    <property type="match status" value="1"/>
</dbReference>
<dbReference type="PANTHER" id="PTHR35794">
    <property type="entry name" value="CELL DIVISION PROTEIN DIVIVA"/>
    <property type="match status" value="1"/>
</dbReference>